<gene>
    <name evidence="9" type="ORF">BN8_00877</name>
</gene>
<evidence type="ECO:0008006" key="11">
    <source>
        <dbReference type="Google" id="ProtNLM"/>
    </source>
</evidence>
<evidence type="ECO:0000313" key="10">
    <source>
        <dbReference type="Proteomes" id="UP000009309"/>
    </source>
</evidence>
<proteinExistence type="predicted"/>
<organism evidence="9 10">
    <name type="scientific">Fibrisoma limi BUZ 3</name>
    <dbReference type="NCBI Taxonomy" id="1185876"/>
    <lineage>
        <taxon>Bacteria</taxon>
        <taxon>Pseudomonadati</taxon>
        <taxon>Bacteroidota</taxon>
        <taxon>Cytophagia</taxon>
        <taxon>Cytophagales</taxon>
        <taxon>Spirosomataceae</taxon>
        <taxon>Fibrisoma</taxon>
    </lineage>
</organism>
<evidence type="ECO:0000256" key="3">
    <source>
        <dbReference type="ARBA" id="ARBA00022692"/>
    </source>
</evidence>
<keyword evidence="4 6" id="KW-1133">Transmembrane helix</keyword>
<dbReference type="GO" id="GO:0005886">
    <property type="term" value="C:plasma membrane"/>
    <property type="evidence" value="ECO:0007669"/>
    <property type="project" value="UniProtKB-SubCell"/>
</dbReference>
<keyword evidence="10" id="KW-1185">Reference proteome</keyword>
<keyword evidence="2" id="KW-1003">Cell membrane</keyword>
<dbReference type="AlphaFoldDB" id="I2GDE5"/>
<reference evidence="9 10" key="1">
    <citation type="journal article" date="2012" name="J. Bacteriol.">
        <title>Genome Sequence of the Filamentous Bacterium Fibrisoma limi BUZ 3T.</title>
        <authorList>
            <person name="Filippini M."/>
            <person name="Qi W."/>
            <person name="Jaenicke S."/>
            <person name="Goesmann A."/>
            <person name="Smits T.H."/>
            <person name="Bagheri H.C."/>
        </authorList>
    </citation>
    <scope>NUCLEOTIDE SEQUENCE [LARGE SCALE GENOMIC DNA]</scope>
    <source>
        <strain evidence="10">BUZ 3T</strain>
    </source>
</reference>
<feature type="transmembrane region" description="Helical" evidence="6">
    <location>
        <begin position="703"/>
        <end position="731"/>
    </location>
</feature>
<feature type="domain" description="MacB-like periplasmic core" evidence="8">
    <location>
        <begin position="20"/>
        <end position="247"/>
    </location>
</feature>
<evidence type="ECO:0000256" key="2">
    <source>
        <dbReference type="ARBA" id="ARBA00022475"/>
    </source>
</evidence>
<evidence type="ECO:0000256" key="5">
    <source>
        <dbReference type="ARBA" id="ARBA00023136"/>
    </source>
</evidence>
<dbReference type="EMBL" id="CAIT01000004">
    <property type="protein sequence ID" value="CCH51919.1"/>
    <property type="molecule type" value="Genomic_DNA"/>
</dbReference>
<feature type="transmembrane region" description="Helical" evidence="6">
    <location>
        <begin position="334"/>
        <end position="356"/>
    </location>
</feature>
<dbReference type="PANTHER" id="PTHR30572:SF18">
    <property type="entry name" value="ABC-TYPE MACROLIDE FAMILY EXPORT SYSTEM PERMEASE COMPONENT 2"/>
    <property type="match status" value="1"/>
</dbReference>
<evidence type="ECO:0000256" key="1">
    <source>
        <dbReference type="ARBA" id="ARBA00004651"/>
    </source>
</evidence>
<feature type="transmembrane region" description="Helical" evidence="6">
    <location>
        <begin position="751"/>
        <end position="773"/>
    </location>
</feature>
<evidence type="ECO:0000256" key="6">
    <source>
        <dbReference type="SAM" id="Phobius"/>
    </source>
</evidence>
<comment type="caution">
    <text evidence="9">The sequence shown here is derived from an EMBL/GenBank/DDBJ whole genome shotgun (WGS) entry which is preliminary data.</text>
</comment>
<dbReference type="PANTHER" id="PTHR30572">
    <property type="entry name" value="MEMBRANE COMPONENT OF TRANSPORTER-RELATED"/>
    <property type="match status" value="1"/>
</dbReference>
<dbReference type="RefSeq" id="WP_009280505.1">
    <property type="nucleotide sequence ID" value="NZ_CAIT01000004.1"/>
</dbReference>
<comment type="subcellular location">
    <subcellularLocation>
        <location evidence="1">Cell membrane</location>
        <topology evidence="1">Multi-pass membrane protein</topology>
    </subcellularLocation>
</comment>
<feature type="domain" description="ABC3 transporter permease C-terminal" evidence="7">
    <location>
        <begin position="669"/>
        <end position="783"/>
    </location>
</feature>
<dbReference type="OrthoDB" id="1451596at2"/>
<accession>I2GDE5</accession>
<feature type="transmembrane region" description="Helical" evidence="6">
    <location>
        <begin position="376"/>
        <end position="400"/>
    </location>
</feature>
<keyword evidence="3 6" id="KW-0812">Transmembrane</keyword>
<evidence type="ECO:0000256" key="4">
    <source>
        <dbReference type="ARBA" id="ARBA00022989"/>
    </source>
</evidence>
<dbReference type="Proteomes" id="UP000009309">
    <property type="component" value="Unassembled WGS sequence"/>
</dbReference>
<feature type="transmembrane region" description="Helical" evidence="6">
    <location>
        <begin position="21"/>
        <end position="41"/>
    </location>
</feature>
<dbReference type="Pfam" id="PF02687">
    <property type="entry name" value="FtsX"/>
    <property type="match status" value="2"/>
</dbReference>
<feature type="transmembrane region" description="Helical" evidence="6">
    <location>
        <begin position="421"/>
        <end position="444"/>
    </location>
</feature>
<dbReference type="STRING" id="1185876.BN8_00877"/>
<dbReference type="InterPro" id="IPR025857">
    <property type="entry name" value="MacB_PCD"/>
</dbReference>
<feature type="transmembrane region" description="Helical" evidence="6">
    <location>
        <begin position="286"/>
        <end position="305"/>
    </location>
</feature>
<protein>
    <recommendedName>
        <fullName evidence="11">Macrolide export ATP-binding/permease protein macB</fullName>
    </recommendedName>
</protein>
<feature type="transmembrane region" description="Helical" evidence="6">
    <location>
        <begin position="667"/>
        <end position="691"/>
    </location>
</feature>
<dbReference type="InterPro" id="IPR050250">
    <property type="entry name" value="Macrolide_Exporter_MacB"/>
</dbReference>
<keyword evidence="5 6" id="KW-0472">Membrane</keyword>
<dbReference type="eggNOG" id="COG0577">
    <property type="taxonomic scope" value="Bacteria"/>
</dbReference>
<evidence type="ECO:0000259" key="8">
    <source>
        <dbReference type="Pfam" id="PF12704"/>
    </source>
</evidence>
<evidence type="ECO:0000313" key="9">
    <source>
        <dbReference type="EMBL" id="CCH51919.1"/>
    </source>
</evidence>
<name>I2GDE5_9BACT</name>
<feature type="domain" description="MacB-like periplasmic core" evidence="8">
    <location>
        <begin position="432"/>
        <end position="629"/>
    </location>
</feature>
<evidence type="ECO:0000259" key="7">
    <source>
        <dbReference type="Pfam" id="PF02687"/>
    </source>
</evidence>
<dbReference type="Pfam" id="PF12704">
    <property type="entry name" value="MacB_PCD"/>
    <property type="match status" value="2"/>
</dbReference>
<dbReference type="InterPro" id="IPR003838">
    <property type="entry name" value="ABC3_permease_C"/>
</dbReference>
<dbReference type="GO" id="GO:0022857">
    <property type="term" value="F:transmembrane transporter activity"/>
    <property type="evidence" value="ECO:0007669"/>
    <property type="project" value="TreeGrafter"/>
</dbReference>
<feature type="domain" description="ABC3 transporter permease C-terminal" evidence="7">
    <location>
        <begin position="289"/>
        <end position="404"/>
    </location>
</feature>
<sequence length="790" mass="88277">MLRNYFKTAWRGLRNSKGYSAINIGGLAVALGIGILLLWWVKGELSFDRFHTKGDQIYRVNGGFGTGSSLQVSGSIVAPVAAYAKRQVPGVIEAARVVQNYDMSPFKVADKTLVEEQSVYVDPAFFTLFDFEWVKGSKERPFSSLESVILTESAARRYFGNAEAMGKMLYSVPKKKSYVVSGIIRDFPDNSTMKYSMLFPFEILIKGYQANDYWKSIESDWGNWMANTYLQVHPQANLDKIAKTLTDLHHQNNQYDQVTYYRLQALKGIHLYNADGTPSAMQEVRMMGIVALILLAIGCINYVNLATARATQRAKEVSVRKVVGAGRQHLIGQFLAESTLIFLMALLLAVVLIKLIEPVYLELTGKTQSFNLFDPQVWLVLVGALTFTLAVAGIYPALVLSSFEPLKVLRSKATAAGRGGAFRKALVVTQFAFSTALIVGTLIIGNQLRYIRERNLGYDRENVFGFWMTEDVGKHYEAIKNELAQQPGVRAVTSASNNIISNGNSTGDTDWDGKEKNSMFIIHPLAVEKDFIQTFKLNMVAGSVFTGSRADSTHYILNETAVKNAGIKDPIGKRFKLWQTEGTIIGVVKDFHFASMRSKMEPAIFYYRPTRNYGRLYIKTTGQHAPAVIAAAERIWKRYSPDYPFEYKFLDDDYNSMYKSEQRTGQLFNFFAGIAVLVSCLGLFGLATFTAQQRTKEIGIRKALGASVTGIIALLSKDFLKLVLVGILIASPIAWWTMNQWLQNFAYKIDIQWWVFVLAGVLAIGIALVTVSFQSIKAALMNPVKSLRTE</sequence>